<dbReference type="GO" id="GO:0008757">
    <property type="term" value="F:S-adenosylmethionine-dependent methyltransferase activity"/>
    <property type="evidence" value="ECO:0007669"/>
    <property type="project" value="InterPro"/>
</dbReference>
<protein>
    <submittedName>
        <fullName evidence="2">Methyltransferase</fullName>
    </submittedName>
</protein>
<comment type="caution">
    <text evidence="2">The sequence shown here is derived from an EMBL/GenBank/DDBJ whole genome shotgun (WGS) entry which is preliminary data.</text>
</comment>
<sequence length="254" mass="28150">MPHDDEPTSVARLDGFCPGCEQKVTFVASGPYLRNTFRCSNCHSLPRHRALKHVLASYYPSWRDLVVHEASPGWDIVSRRLASECAAYTASYYDPGKPRGSIVAAPEMPCGSYRIENLENLTFADETFDLVLAQDVFEHVFFPNLAIMEVARTLKPGGAVIMTVPIVRRMNASRRRAALIKGEVHHLVQPPDYHGDPLKDGALVTLEWGYDIAGYLSYHSGLSFTLVQVDNIALGIRADLNDVLIGMKQPVPAL</sequence>
<reference evidence="2" key="1">
    <citation type="journal article" date="2014" name="Int. J. Syst. Evol. Microbiol.">
        <title>Complete genome sequence of Corynebacterium casei LMG S-19264T (=DSM 44701T), isolated from a smear-ripened cheese.</title>
        <authorList>
            <consortium name="US DOE Joint Genome Institute (JGI-PGF)"/>
            <person name="Walter F."/>
            <person name="Albersmeier A."/>
            <person name="Kalinowski J."/>
            <person name="Ruckert C."/>
        </authorList>
    </citation>
    <scope>NUCLEOTIDE SEQUENCE</scope>
    <source>
        <strain evidence="2">CGMCC 1.12919</strain>
    </source>
</reference>
<dbReference type="SUPFAM" id="SSF53335">
    <property type="entry name" value="S-adenosyl-L-methionine-dependent methyltransferases"/>
    <property type="match status" value="1"/>
</dbReference>
<dbReference type="AlphaFoldDB" id="A0A916U9H9"/>
<feature type="domain" description="Methyltransferase type 11" evidence="1">
    <location>
        <begin position="111"/>
        <end position="161"/>
    </location>
</feature>
<proteinExistence type="predicted"/>
<dbReference type="GO" id="GO:0032259">
    <property type="term" value="P:methylation"/>
    <property type="evidence" value="ECO:0007669"/>
    <property type="project" value="UniProtKB-KW"/>
</dbReference>
<evidence type="ECO:0000313" key="2">
    <source>
        <dbReference type="EMBL" id="GGC64076.1"/>
    </source>
</evidence>
<dbReference type="Pfam" id="PF08241">
    <property type="entry name" value="Methyltransf_11"/>
    <property type="match status" value="1"/>
</dbReference>
<accession>A0A916U9H9</accession>
<organism evidence="2 3">
    <name type="scientific">Chelatococcus reniformis</name>
    <dbReference type="NCBI Taxonomy" id="1494448"/>
    <lineage>
        <taxon>Bacteria</taxon>
        <taxon>Pseudomonadati</taxon>
        <taxon>Pseudomonadota</taxon>
        <taxon>Alphaproteobacteria</taxon>
        <taxon>Hyphomicrobiales</taxon>
        <taxon>Chelatococcaceae</taxon>
        <taxon>Chelatococcus</taxon>
    </lineage>
</organism>
<keyword evidence="2" id="KW-0808">Transferase</keyword>
<dbReference type="InterPro" id="IPR013216">
    <property type="entry name" value="Methyltransf_11"/>
</dbReference>
<keyword evidence="3" id="KW-1185">Reference proteome</keyword>
<keyword evidence="2" id="KW-0489">Methyltransferase</keyword>
<name>A0A916U9H9_9HYPH</name>
<dbReference type="Gene3D" id="3.40.50.150">
    <property type="entry name" value="Vaccinia Virus protein VP39"/>
    <property type="match status" value="1"/>
</dbReference>
<dbReference type="RefSeq" id="WP_188609351.1">
    <property type="nucleotide sequence ID" value="NZ_BMGG01000004.1"/>
</dbReference>
<dbReference type="CDD" id="cd02440">
    <property type="entry name" value="AdoMet_MTases"/>
    <property type="match status" value="1"/>
</dbReference>
<gene>
    <name evidence="2" type="ORF">GCM10010994_23390</name>
</gene>
<reference evidence="2" key="2">
    <citation type="submission" date="2020-09" db="EMBL/GenBank/DDBJ databases">
        <authorList>
            <person name="Sun Q."/>
            <person name="Zhou Y."/>
        </authorList>
    </citation>
    <scope>NUCLEOTIDE SEQUENCE</scope>
    <source>
        <strain evidence="2">CGMCC 1.12919</strain>
    </source>
</reference>
<dbReference type="InterPro" id="IPR029063">
    <property type="entry name" value="SAM-dependent_MTases_sf"/>
</dbReference>
<evidence type="ECO:0000313" key="3">
    <source>
        <dbReference type="Proteomes" id="UP000637002"/>
    </source>
</evidence>
<evidence type="ECO:0000259" key="1">
    <source>
        <dbReference type="Pfam" id="PF08241"/>
    </source>
</evidence>
<dbReference type="EMBL" id="BMGG01000004">
    <property type="protein sequence ID" value="GGC64076.1"/>
    <property type="molecule type" value="Genomic_DNA"/>
</dbReference>
<dbReference type="Proteomes" id="UP000637002">
    <property type="component" value="Unassembled WGS sequence"/>
</dbReference>